<organism evidence="3 4">
    <name type="scientific">Cymbomonas tetramitiformis</name>
    <dbReference type="NCBI Taxonomy" id="36881"/>
    <lineage>
        <taxon>Eukaryota</taxon>
        <taxon>Viridiplantae</taxon>
        <taxon>Chlorophyta</taxon>
        <taxon>Pyramimonadophyceae</taxon>
        <taxon>Pyramimonadales</taxon>
        <taxon>Pyramimonadaceae</taxon>
        <taxon>Cymbomonas</taxon>
    </lineage>
</organism>
<feature type="transmembrane region" description="Helical" evidence="2">
    <location>
        <begin position="65"/>
        <end position="86"/>
    </location>
</feature>
<keyword evidence="2" id="KW-0812">Transmembrane</keyword>
<dbReference type="AlphaFoldDB" id="A0AAE0FZL5"/>
<dbReference type="EMBL" id="LGRX02011584">
    <property type="protein sequence ID" value="KAK3268783.1"/>
    <property type="molecule type" value="Genomic_DNA"/>
</dbReference>
<reference evidence="3 4" key="1">
    <citation type="journal article" date="2015" name="Genome Biol. Evol.">
        <title>Comparative Genomics of a Bacterivorous Green Alga Reveals Evolutionary Causalities and Consequences of Phago-Mixotrophic Mode of Nutrition.</title>
        <authorList>
            <person name="Burns J.A."/>
            <person name="Paasch A."/>
            <person name="Narechania A."/>
            <person name="Kim E."/>
        </authorList>
    </citation>
    <scope>NUCLEOTIDE SEQUENCE [LARGE SCALE GENOMIC DNA]</scope>
    <source>
        <strain evidence="3 4">PLY_AMNH</strain>
    </source>
</reference>
<evidence type="ECO:0000256" key="1">
    <source>
        <dbReference type="SAM" id="Coils"/>
    </source>
</evidence>
<evidence type="ECO:0000313" key="4">
    <source>
        <dbReference type="Proteomes" id="UP001190700"/>
    </source>
</evidence>
<keyword evidence="4" id="KW-1185">Reference proteome</keyword>
<gene>
    <name evidence="3" type="ORF">CYMTET_22730</name>
</gene>
<evidence type="ECO:0000313" key="3">
    <source>
        <dbReference type="EMBL" id="KAK3268783.1"/>
    </source>
</evidence>
<feature type="transmembrane region" description="Helical" evidence="2">
    <location>
        <begin position="302"/>
        <end position="318"/>
    </location>
</feature>
<feature type="coiled-coil region" evidence="1">
    <location>
        <begin position="220"/>
        <end position="265"/>
    </location>
</feature>
<keyword evidence="2" id="KW-1133">Transmembrane helix</keyword>
<evidence type="ECO:0000256" key="2">
    <source>
        <dbReference type="SAM" id="Phobius"/>
    </source>
</evidence>
<keyword evidence="2" id="KW-0472">Membrane</keyword>
<sequence length="430" mass="47127">MIDDHDARTAGSRLQARRERRVRVLASVVSGLESSCTCSTCLGDEVFTVTRVLDIYYPKLRGSTLQTMAIGSFIRATILTGTVYYYGFLRPRREKRGEQEVEAAQNVTARRDVRVGVRAEGGGEMDGDVTLRVSLQQQATERCCICLQEGCRSSEGLRCSDEQRPAHFLCNDCLEEYAVRHSQESADPLCCPLAQASECASRPFTVQELAMHVSEATFHRIQANRLRHQEARQARALEEEARRRVEAELARLRAMDETARELEQARLHVESLLVLKCPHCNGAFLDFDGCLAMLKKNYQQKGFFTIAFFASPIVLLYSRSLATIIDEQTASGVAGVAAAVHGGGSSAAAREPVDCYGQACIFCGIDTLNAVVRAQVLAGFHAAALSGGADIASGGAPGRCTRWRSRVGFRDIYNWVASGCALRVQCTALL</sequence>
<keyword evidence="1" id="KW-0175">Coiled coil</keyword>
<name>A0AAE0FZL5_9CHLO</name>
<accession>A0AAE0FZL5</accession>
<dbReference type="Proteomes" id="UP001190700">
    <property type="component" value="Unassembled WGS sequence"/>
</dbReference>
<protein>
    <submittedName>
        <fullName evidence="3">Uncharacterized protein</fullName>
    </submittedName>
</protein>
<proteinExistence type="predicted"/>
<comment type="caution">
    <text evidence="3">The sequence shown here is derived from an EMBL/GenBank/DDBJ whole genome shotgun (WGS) entry which is preliminary data.</text>
</comment>